<name>X1HHB9_9ZZZZ</name>
<feature type="non-terminal residue" evidence="1">
    <location>
        <position position="48"/>
    </location>
</feature>
<protein>
    <submittedName>
        <fullName evidence="1">Uncharacterized protein</fullName>
    </submittedName>
</protein>
<gene>
    <name evidence="1" type="ORF">S03H2_40014</name>
</gene>
<comment type="caution">
    <text evidence="1">The sequence shown here is derived from an EMBL/GenBank/DDBJ whole genome shotgun (WGS) entry which is preliminary data.</text>
</comment>
<sequence>MVYTVEKIELDEGPFLKEERKLIDTIAREVALKIEKRHAEDERIKLQE</sequence>
<proteinExistence type="predicted"/>
<dbReference type="EMBL" id="BARU01024779">
    <property type="protein sequence ID" value="GAH53224.1"/>
    <property type="molecule type" value="Genomic_DNA"/>
</dbReference>
<organism evidence="1">
    <name type="scientific">marine sediment metagenome</name>
    <dbReference type="NCBI Taxonomy" id="412755"/>
    <lineage>
        <taxon>unclassified sequences</taxon>
        <taxon>metagenomes</taxon>
        <taxon>ecological metagenomes</taxon>
    </lineage>
</organism>
<dbReference type="AlphaFoldDB" id="X1HHB9"/>
<evidence type="ECO:0000313" key="1">
    <source>
        <dbReference type="EMBL" id="GAH53224.1"/>
    </source>
</evidence>
<accession>X1HHB9</accession>
<reference evidence="1" key="1">
    <citation type="journal article" date="2014" name="Front. Microbiol.">
        <title>High frequency of phylogenetically diverse reductive dehalogenase-homologous genes in deep subseafloor sedimentary metagenomes.</title>
        <authorList>
            <person name="Kawai M."/>
            <person name="Futagami T."/>
            <person name="Toyoda A."/>
            <person name="Takaki Y."/>
            <person name="Nishi S."/>
            <person name="Hori S."/>
            <person name="Arai W."/>
            <person name="Tsubouchi T."/>
            <person name="Morono Y."/>
            <person name="Uchiyama I."/>
            <person name="Ito T."/>
            <person name="Fujiyama A."/>
            <person name="Inagaki F."/>
            <person name="Takami H."/>
        </authorList>
    </citation>
    <scope>NUCLEOTIDE SEQUENCE</scope>
    <source>
        <strain evidence="1">Expedition CK06-06</strain>
    </source>
</reference>